<evidence type="ECO:0000256" key="1">
    <source>
        <dbReference type="ARBA" id="ARBA00004651"/>
    </source>
</evidence>
<sequence>MKLSLLWKLVVKNFQALKQIIIPFVLAASVMFGLEYIMLSLMGNDFIKQRHASLPLILKYANIMTTLLAAVFVIYANRFVMKQRKQEFALNMVLGMEKKHIRLILLLEMAVQYVIISVISVAGGYLFGNLIFMVLNRLVKSSGITLMDYPFDFKGMIITLALLAAVMLVLFIINSWILSRQSPAHLMQSKKAGEKKMKKWVIIMLLIIGASALGYGYYIALSAQGVINSLQRIFLAVLVVTIGTYLLFMSLTILILQTLQNIPAIYYHPVRFLSISGLLARMKANAVSLASITMLVTFLIVTIGMSLTTYRGIESNVNSQFKQDYITTVYEYNKDGSAPKTLKAMMADIEDITTIDHFNVKPTMSVCMSNVNGTLKTINQAVAKTNSKNLICAFFVTEQGHNAVIGERLSLKDGQIALSANTQRFNDYRTLTLGKKTYDVVPLKHQYIGGEIAIDAMYIVVKDMPALEQMAEIFTADIGTIMTFNAVSDKKALDKQLDHFRKKYGVQLEEKQETQNRLYEINGGLVFIGLVVSIVLLVGMFLILYYKQIAEGYEDQGNYDIMKKVGLPHALIKKTINTQILFIFLLPISIGVIHTAFASNIIFQLLGLLGIRDHLLFMTSYLSVIAVIMLVYGVMYWITSKIYFGIINAAKTGK</sequence>
<dbReference type="GO" id="GO:0005886">
    <property type="term" value="C:plasma membrane"/>
    <property type="evidence" value="ECO:0007669"/>
    <property type="project" value="UniProtKB-SubCell"/>
</dbReference>
<dbReference type="Pfam" id="PF02687">
    <property type="entry name" value="FtsX"/>
    <property type="match status" value="1"/>
</dbReference>
<organism evidence="8 9">
    <name type="scientific">Macrococcus equipercicus</name>
    <dbReference type="NCBI Taxonomy" id="69967"/>
    <lineage>
        <taxon>Bacteria</taxon>
        <taxon>Bacillati</taxon>
        <taxon>Bacillota</taxon>
        <taxon>Bacilli</taxon>
        <taxon>Bacillales</taxon>
        <taxon>Staphylococcaceae</taxon>
        <taxon>Macrococcus</taxon>
    </lineage>
</organism>
<feature type="transmembrane region" description="Helical" evidence="6">
    <location>
        <begin position="200"/>
        <end position="221"/>
    </location>
</feature>
<comment type="similarity">
    <text evidence="6">Belongs to the ABC-4 integral membrane protein family.</text>
</comment>
<feature type="transmembrane region" description="Helical" evidence="6">
    <location>
        <begin position="155"/>
        <end position="179"/>
    </location>
</feature>
<feature type="transmembrane region" description="Helical" evidence="6">
    <location>
        <begin position="20"/>
        <end position="41"/>
    </location>
</feature>
<keyword evidence="2 6" id="KW-1003">Cell membrane</keyword>
<dbReference type="PANTHER" id="PTHR46795:SF3">
    <property type="entry name" value="ABC TRANSPORTER PERMEASE"/>
    <property type="match status" value="1"/>
</dbReference>
<dbReference type="PANTHER" id="PTHR46795">
    <property type="entry name" value="ABC TRANSPORTER PERMEASE-RELATED-RELATED"/>
    <property type="match status" value="1"/>
</dbReference>
<comment type="subcellular location">
    <subcellularLocation>
        <location evidence="1 6">Cell membrane</location>
        <topology evidence="1 6">Multi-pass membrane protein</topology>
    </subcellularLocation>
</comment>
<dbReference type="InterPro" id="IPR027022">
    <property type="entry name" value="ABC_permease_BceB-typ"/>
</dbReference>
<keyword evidence="6" id="KW-0813">Transport</keyword>
<keyword evidence="4 6" id="KW-1133">Transmembrane helix</keyword>
<feature type="transmembrane region" description="Helical" evidence="6">
    <location>
        <begin position="615"/>
        <end position="638"/>
    </location>
</feature>
<dbReference type="EMBL" id="CP073809">
    <property type="protein sequence ID" value="UTH14784.1"/>
    <property type="molecule type" value="Genomic_DNA"/>
</dbReference>
<dbReference type="RefSeq" id="WP_254250561.1">
    <property type="nucleotide sequence ID" value="NZ_CP073809.1"/>
</dbReference>
<evidence type="ECO:0000256" key="4">
    <source>
        <dbReference type="ARBA" id="ARBA00022989"/>
    </source>
</evidence>
<dbReference type="InterPro" id="IPR052536">
    <property type="entry name" value="ABC-4_Integral_Memb_Prot"/>
</dbReference>
<evidence type="ECO:0000256" key="5">
    <source>
        <dbReference type="ARBA" id="ARBA00023136"/>
    </source>
</evidence>
<name>A0A9Q9BUL4_9STAP</name>
<evidence type="ECO:0000313" key="9">
    <source>
        <dbReference type="Proteomes" id="UP001057381"/>
    </source>
</evidence>
<evidence type="ECO:0000259" key="7">
    <source>
        <dbReference type="Pfam" id="PF02687"/>
    </source>
</evidence>
<dbReference type="Proteomes" id="UP001057381">
    <property type="component" value="Chromosome"/>
</dbReference>
<feature type="transmembrane region" description="Helical" evidence="6">
    <location>
        <begin position="286"/>
        <end position="307"/>
    </location>
</feature>
<dbReference type="InterPro" id="IPR003838">
    <property type="entry name" value="ABC3_permease_C"/>
</dbReference>
<evidence type="ECO:0000256" key="2">
    <source>
        <dbReference type="ARBA" id="ARBA00022475"/>
    </source>
</evidence>
<keyword evidence="5 6" id="KW-0472">Membrane</keyword>
<feature type="transmembrane region" description="Helical" evidence="6">
    <location>
        <begin position="524"/>
        <end position="546"/>
    </location>
</feature>
<dbReference type="AlphaFoldDB" id="A0A9Q9BUL4"/>
<keyword evidence="3 6" id="KW-0812">Transmembrane</keyword>
<evidence type="ECO:0000256" key="6">
    <source>
        <dbReference type="PIRNR" id="PIRNR018968"/>
    </source>
</evidence>
<evidence type="ECO:0000313" key="8">
    <source>
        <dbReference type="EMBL" id="UTH14784.1"/>
    </source>
</evidence>
<dbReference type="KEGG" id="mequ:KFV11_05395"/>
<feature type="transmembrane region" description="Helical" evidence="6">
    <location>
        <begin position="233"/>
        <end position="256"/>
    </location>
</feature>
<feature type="domain" description="ABC3 transporter permease C-terminal" evidence="7">
    <location>
        <begin position="63"/>
        <end position="183"/>
    </location>
</feature>
<accession>A0A9Q9BUL4</accession>
<dbReference type="PIRSF" id="PIRSF018968">
    <property type="entry name" value="ABC_permease_BceB"/>
    <property type="match status" value="1"/>
</dbReference>
<evidence type="ECO:0000256" key="3">
    <source>
        <dbReference type="ARBA" id="ARBA00022692"/>
    </source>
</evidence>
<proteinExistence type="inferred from homology"/>
<feature type="transmembrane region" description="Helical" evidence="6">
    <location>
        <begin position="102"/>
        <end position="135"/>
    </location>
</feature>
<feature type="transmembrane region" description="Helical" evidence="6">
    <location>
        <begin position="580"/>
        <end position="603"/>
    </location>
</feature>
<protein>
    <submittedName>
        <fullName evidence="8">ABC transporter permease</fullName>
    </submittedName>
</protein>
<gene>
    <name evidence="8" type="ORF">KFV11_05395</name>
</gene>
<reference evidence="8" key="1">
    <citation type="submission" date="2021-04" db="EMBL/GenBank/DDBJ databases">
        <title>Complete Genome Sequences of Macrococcus spp. from dog and cattle.</title>
        <authorList>
            <person name="Schwendener S."/>
            <person name="Perreten V."/>
        </authorList>
    </citation>
    <scope>NUCLEOTIDE SEQUENCE</scope>
    <source>
        <strain evidence="8">Epi0143-OL</strain>
    </source>
</reference>
<feature type="transmembrane region" description="Helical" evidence="6">
    <location>
        <begin position="61"/>
        <end position="81"/>
    </location>
</feature>
<dbReference type="GO" id="GO:0055085">
    <property type="term" value="P:transmembrane transport"/>
    <property type="evidence" value="ECO:0007669"/>
    <property type="project" value="UniProtKB-UniRule"/>
</dbReference>